<keyword evidence="1" id="KW-0472">Membrane</keyword>
<comment type="subcellular location">
    <subcellularLocation>
        <location evidence="1">Cell inner membrane</location>
        <topology evidence="1">Multi-pass membrane protein</topology>
    </subcellularLocation>
</comment>
<feature type="transmembrane region" description="Helical" evidence="1">
    <location>
        <begin position="159"/>
        <end position="180"/>
    </location>
</feature>
<dbReference type="InterPro" id="IPR045275">
    <property type="entry name" value="MscS_archaea/bacteria_type"/>
</dbReference>
<feature type="transmembrane region" description="Helical" evidence="1">
    <location>
        <begin position="287"/>
        <end position="308"/>
    </location>
</feature>
<feature type="transmembrane region" description="Helical" evidence="1">
    <location>
        <begin position="192"/>
        <end position="213"/>
    </location>
</feature>
<evidence type="ECO:0000256" key="1">
    <source>
        <dbReference type="RuleBase" id="RU369025"/>
    </source>
</evidence>
<keyword evidence="1" id="KW-0997">Cell inner membrane</keyword>
<gene>
    <name evidence="2" type="ORF">BWK73_47325</name>
</gene>
<dbReference type="Proteomes" id="UP000192491">
    <property type="component" value="Unassembled WGS sequence"/>
</dbReference>
<evidence type="ECO:0000313" key="2">
    <source>
        <dbReference type="EMBL" id="OQX01024.1"/>
    </source>
</evidence>
<comment type="caution">
    <text evidence="1">Lacks conserved residue(s) required for the propagation of feature annotation.</text>
</comment>
<comment type="caution">
    <text evidence="2">The sequence shown here is derived from an EMBL/GenBank/DDBJ whole genome shotgun (WGS) entry which is preliminary data.</text>
</comment>
<accession>A0A1Y1QA88</accession>
<name>A0A1Y1QA88_9GAMM</name>
<feature type="transmembrane region" description="Helical" evidence="1">
    <location>
        <begin position="99"/>
        <end position="120"/>
    </location>
</feature>
<dbReference type="PANTHER" id="PTHR30221:SF1">
    <property type="entry name" value="SMALL-CONDUCTANCE MECHANOSENSITIVE CHANNEL"/>
    <property type="match status" value="1"/>
</dbReference>
<dbReference type="GO" id="GO:0008381">
    <property type="term" value="F:mechanosensitive monoatomic ion channel activity"/>
    <property type="evidence" value="ECO:0007669"/>
    <property type="project" value="InterPro"/>
</dbReference>
<proteinExistence type="inferred from homology"/>
<dbReference type="InterPro" id="IPR008910">
    <property type="entry name" value="MSC_TM_helix"/>
</dbReference>
<feature type="transmembrane region" description="Helical" evidence="1">
    <location>
        <begin position="65"/>
        <end position="84"/>
    </location>
</feature>
<feature type="transmembrane region" description="Helical" evidence="1">
    <location>
        <begin position="20"/>
        <end position="44"/>
    </location>
</feature>
<keyword evidence="1" id="KW-0406">Ion transport</keyword>
<keyword evidence="1" id="KW-0812">Transmembrane</keyword>
<comment type="similarity">
    <text evidence="1">Belongs to the MscS (TC 1.A.23) family.</text>
</comment>
<feature type="transmembrane region" description="Helical" evidence="1">
    <location>
        <begin position="320"/>
        <end position="340"/>
    </location>
</feature>
<reference evidence="2 3" key="1">
    <citation type="submission" date="2017-01" db="EMBL/GenBank/DDBJ databases">
        <title>Novel large sulfur bacteria in the metagenomes of groundwater-fed chemosynthetic microbial mats in the Lake Huron basin.</title>
        <authorList>
            <person name="Sharrar A.M."/>
            <person name="Flood B.E."/>
            <person name="Bailey J.V."/>
            <person name="Jones D.S."/>
            <person name="Biddanda B."/>
            <person name="Ruberg S.A."/>
            <person name="Marcus D.N."/>
            <person name="Dick G.J."/>
        </authorList>
    </citation>
    <scope>NUCLEOTIDE SEQUENCE [LARGE SCALE GENOMIC DNA]</scope>
    <source>
        <strain evidence="2">A8</strain>
    </source>
</reference>
<keyword evidence="1" id="KW-0813">Transport</keyword>
<feature type="transmembrane region" description="Helical" evidence="1">
    <location>
        <begin position="255"/>
        <end position="281"/>
    </location>
</feature>
<sequence>MDGLSSSLTNMLGGLTSGKLGHALVGLAILIVGLIVVSFIAGIIKRLLGKVGFLERTNLAKPLASLVKALLTIFVLMAVLQHFGLTDVLAPLKTMLNKFLAAVPNIIGAGVIGYAGWVIAKIVSELTGVALGRVDRQLALKMGDQGTEGMKLSKIGSSFMFAAILIPIAVSALGVLNIPSITQPASEMLNKLLAAIPNIIGAGIILAVTYFVAKFVISMLTSVLDGVNVNGMPQKLGLTGMFTDSFTPTKLIGNVIMFFAMLTAATAAVNTLGIDIISTIFAKVLEFGGGILVGGVILLVGYFLSTLAYNKLSQYGSAGLASIARFAILGLVLAMGLRAMGLADNIVNMAFGFTLGAVAIAAALAFGLGGREAAKTLANSWAAKIK</sequence>
<keyword evidence="1" id="KW-0407">Ion channel</keyword>
<comment type="subunit">
    <text evidence="1">Homoheptamer.</text>
</comment>
<dbReference type="PANTHER" id="PTHR30221">
    <property type="entry name" value="SMALL-CONDUCTANCE MECHANOSENSITIVE CHANNEL"/>
    <property type="match status" value="1"/>
</dbReference>
<protein>
    <recommendedName>
        <fullName evidence="1">Small-conductance mechanosensitive channel</fullName>
    </recommendedName>
</protein>
<keyword evidence="1" id="KW-1133">Transmembrane helix</keyword>
<organism evidence="2 3">
    <name type="scientific">Thiothrix lacustris</name>
    <dbReference type="NCBI Taxonomy" id="525917"/>
    <lineage>
        <taxon>Bacteria</taxon>
        <taxon>Pseudomonadati</taxon>
        <taxon>Pseudomonadota</taxon>
        <taxon>Gammaproteobacteria</taxon>
        <taxon>Thiotrichales</taxon>
        <taxon>Thiotrichaceae</taxon>
        <taxon>Thiothrix</taxon>
    </lineage>
</organism>
<comment type="function">
    <text evidence="1">Mechanosensitive channel that participates in the regulation of osmotic pressure changes within the cell, opening in response to stretch forces in the membrane lipid bilayer, without the need for other proteins. Contributes to normal resistance to hypoosmotic shock. Forms an ion channel of 1.0 nanosiemens conductance with a slight preference for anions.</text>
</comment>
<dbReference type="eggNOG" id="COG0668">
    <property type="taxonomic scope" value="Bacteria"/>
</dbReference>
<feature type="transmembrane region" description="Helical" evidence="1">
    <location>
        <begin position="346"/>
        <end position="368"/>
    </location>
</feature>
<dbReference type="NCBIfam" id="NF033912">
    <property type="entry name" value="msc"/>
    <property type="match status" value="1"/>
</dbReference>
<dbReference type="GO" id="GO:0005886">
    <property type="term" value="C:plasma membrane"/>
    <property type="evidence" value="ECO:0007669"/>
    <property type="project" value="UniProtKB-SubCell"/>
</dbReference>
<dbReference type="Pfam" id="PF05552">
    <property type="entry name" value="MS_channel_1st_1"/>
    <property type="match status" value="2"/>
</dbReference>
<evidence type="ECO:0000313" key="3">
    <source>
        <dbReference type="Proteomes" id="UP000192491"/>
    </source>
</evidence>
<dbReference type="AlphaFoldDB" id="A0A1Y1QA88"/>
<dbReference type="EMBL" id="MTEJ01000610">
    <property type="protein sequence ID" value="OQX01024.1"/>
    <property type="molecule type" value="Genomic_DNA"/>
</dbReference>
<keyword evidence="1" id="KW-1003">Cell membrane</keyword>
<dbReference type="STRING" id="1123401.GCA_000621325_02546"/>